<sequence length="103" mass="10938">MAFETASFDTTLAAAAGDDVGLMRELRQGYAMSIAQQLDLLTRSRCDANWVMAASRLRSLAAGFHDVALMGMADAARTAAPGEPTVISEIGGYLEKLGRRATD</sequence>
<name>A0ABY5SWL5_9SPHN</name>
<keyword evidence="2" id="KW-1185">Reference proteome</keyword>
<evidence type="ECO:0000313" key="2">
    <source>
        <dbReference type="Proteomes" id="UP001065265"/>
    </source>
</evidence>
<gene>
    <name evidence="1" type="ORF">L1F33_11945</name>
</gene>
<dbReference type="Proteomes" id="UP001065265">
    <property type="component" value="Chromosome"/>
</dbReference>
<organism evidence="1 2">
    <name type="scientific">Qipengyuania spongiae</name>
    <dbReference type="NCBI Taxonomy" id="2909673"/>
    <lineage>
        <taxon>Bacteria</taxon>
        <taxon>Pseudomonadati</taxon>
        <taxon>Pseudomonadota</taxon>
        <taxon>Alphaproteobacteria</taxon>
        <taxon>Sphingomonadales</taxon>
        <taxon>Erythrobacteraceae</taxon>
        <taxon>Qipengyuania</taxon>
    </lineage>
</organism>
<evidence type="ECO:0000313" key="1">
    <source>
        <dbReference type="EMBL" id="UVI38940.1"/>
    </source>
</evidence>
<dbReference type="RefSeq" id="WP_265558122.1">
    <property type="nucleotide sequence ID" value="NZ_CP092471.1"/>
</dbReference>
<accession>A0ABY5SWL5</accession>
<dbReference type="EMBL" id="CP092471">
    <property type="protein sequence ID" value="UVI38940.1"/>
    <property type="molecule type" value="Genomic_DNA"/>
</dbReference>
<reference evidence="1" key="1">
    <citation type="submission" date="2022-02" db="EMBL/GenBank/DDBJ databases">
        <title>Qipengyuania spongiae sp. nov., isolated from marine sponge.</title>
        <authorList>
            <person name="Li Z."/>
            <person name="Zhang M."/>
        </authorList>
    </citation>
    <scope>NUCLEOTIDE SEQUENCE</scope>
    <source>
        <strain evidence="1">PHS-Z21</strain>
    </source>
</reference>
<proteinExistence type="predicted"/>
<protein>
    <submittedName>
        <fullName evidence="1">Hpt domain-containing protein</fullName>
    </submittedName>
</protein>